<evidence type="ECO:0000256" key="1">
    <source>
        <dbReference type="ARBA" id="ARBA00004651"/>
    </source>
</evidence>
<feature type="transmembrane region" description="Helical" evidence="5">
    <location>
        <begin position="249"/>
        <end position="271"/>
    </location>
</feature>
<sequence>MDMNTLLSFNWSAMLPEFIVLGTATLLSLLDLFMGAKKDRRILGWIGLAGISAALISLLSLFGPDEVTILYDTFVLDPFAKAFKTIFLLGSAIVFLLAISYDPKDKIERGEFYYLLLTALLGAMIMSSSRDLITLFVGLELLSLSSYILAGIRKKQLKSNEAALKYLVNGGISTALTLFGMSYLYGITGTTNLIEMQPQLNQINDPSIYYVLGISFLMIFVGLSFKIATVPFHMWAPDVYEGSPTPVTAFLSVVSKAAGFVLILRLFLWVFATIPVNSISESMLVSMQGFVAIVAAITMVVGNTIAIRQKNVKRMLAYSSIAHAGYLLVALSSFSTLFYLDTIWFYLVTYVFMNLGAFAVLQLVMKETGSEDLTAFAGLAKRSPFIAISLTVFLLSLAGIPGTAGFIGKLSIFMSTLTSSTPQIVLAAIMIATTVISYIYYFGILTQVYFRTSEEVKKIHLKKPVILVLIVCIAGTILLGLFPTIALDFFYSTF</sequence>
<keyword evidence="5" id="KW-0520">NAD</keyword>
<evidence type="ECO:0000313" key="8">
    <source>
        <dbReference type="EMBL" id="MFC0272489.1"/>
    </source>
</evidence>
<evidence type="ECO:0000256" key="6">
    <source>
        <dbReference type="RuleBase" id="RU000320"/>
    </source>
</evidence>
<feature type="transmembrane region" description="Helical" evidence="5">
    <location>
        <begin position="82"/>
        <end position="99"/>
    </location>
</feature>
<dbReference type="RefSeq" id="WP_378934832.1">
    <property type="nucleotide sequence ID" value="NZ_JBHLVO010000010.1"/>
</dbReference>
<feature type="transmembrane region" description="Helical" evidence="5">
    <location>
        <begin position="424"/>
        <end position="444"/>
    </location>
</feature>
<dbReference type="EC" id="7.1.1.-" evidence="5"/>
<dbReference type="PANTHER" id="PTHR22773">
    <property type="entry name" value="NADH DEHYDROGENASE"/>
    <property type="match status" value="1"/>
</dbReference>
<comment type="subcellular location">
    <subcellularLocation>
        <location evidence="1 5">Cell membrane</location>
        <topology evidence="1 5">Multi-pass membrane protein</topology>
    </subcellularLocation>
    <subcellularLocation>
        <location evidence="6">Membrane</location>
        <topology evidence="6">Multi-pass membrane protein</topology>
    </subcellularLocation>
</comment>
<gene>
    <name evidence="5 8" type="primary">nuoN</name>
    <name evidence="8" type="ORF">ACFFIX_13690</name>
</gene>
<feature type="transmembrane region" description="Helical" evidence="5">
    <location>
        <begin position="164"/>
        <end position="187"/>
    </location>
</feature>
<keyword evidence="3 5" id="KW-1133">Transmembrane helix</keyword>
<feature type="transmembrane region" description="Helical" evidence="5">
    <location>
        <begin position="385"/>
        <end position="404"/>
    </location>
</feature>
<feature type="transmembrane region" description="Helical" evidence="5">
    <location>
        <begin position="42"/>
        <end position="62"/>
    </location>
</feature>
<dbReference type="NCBIfam" id="NF004446">
    <property type="entry name" value="PRK05777.2-4"/>
    <property type="match status" value="1"/>
</dbReference>
<dbReference type="InterPro" id="IPR010096">
    <property type="entry name" value="NADH-Q_OxRdtase_suN/2"/>
</dbReference>
<dbReference type="HAMAP" id="MF_00445">
    <property type="entry name" value="NDH1_NuoN_1"/>
    <property type="match status" value="1"/>
</dbReference>
<comment type="function">
    <text evidence="5">NDH-1 shuttles electrons from NADH, via FMN and iron-sulfur (Fe-S) centers, to quinones in the respiratory chain. The immediate electron acceptor for the enzyme in this species is believed to be a menaquinone. Couples the redox reaction to proton translocation (for every two electrons transferred, four hydrogen ions are translocated across the cytoplasmic membrane), and thus conserves the redox energy in a proton gradient.</text>
</comment>
<keyword evidence="2 5" id="KW-0812">Transmembrane</keyword>
<keyword evidence="4 5" id="KW-0472">Membrane</keyword>
<comment type="subunit">
    <text evidence="5">NDH-1 is composed of 14 different subunits. Subunits NuoA, H, J, K, L, M, N constitute the membrane sector of the complex.</text>
</comment>
<evidence type="ECO:0000259" key="7">
    <source>
        <dbReference type="Pfam" id="PF00361"/>
    </source>
</evidence>
<feature type="transmembrane region" description="Helical" evidence="5">
    <location>
        <begin position="315"/>
        <end position="337"/>
    </location>
</feature>
<feature type="transmembrane region" description="Helical" evidence="5">
    <location>
        <begin position="12"/>
        <end position="30"/>
    </location>
</feature>
<dbReference type="InterPro" id="IPR001750">
    <property type="entry name" value="ND/Mrp_TM"/>
</dbReference>
<comment type="similarity">
    <text evidence="5">Belongs to the complex I subunit 2 family.</text>
</comment>
<feature type="transmembrane region" description="Helical" evidence="5">
    <location>
        <begin position="111"/>
        <end position="127"/>
    </location>
</feature>
<evidence type="ECO:0000256" key="4">
    <source>
        <dbReference type="ARBA" id="ARBA00023136"/>
    </source>
</evidence>
<feature type="transmembrane region" description="Helical" evidence="5">
    <location>
        <begin position="343"/>
        <end position="364"/>
    </location>
</feature>
<keyword evidence="5" id="KW-0813">Transport</keyword>
<evidence type="ECO:0000256" key="2">
    <source>
        <dbReference type="ARBA" id="ARBA00022692"/>
    </source>
</evidence>
<proteinExistence type="inferred from homology"/>
<feature type="transmembrane region" description="Helical" evidence="5">
    <location>
        <begin position="133"/>
        <end position="152"/>
    </location>
</feature>
<feature type="transmembrane region" description="Helical" evidence="5">
    <location>
        <begin position="283"/>
        <end position="303"/>
    </location>
</feature>
<keyword evidence="5" id="KW-1003">Cell membrane</keyword>
<keyword evidence="5" id="KW-0874">Quinone</keyword>
<feature type="domain" description="NADH:quinone oxidoreductase/Mrp antiporter transmembrane" evidence="7">
    <location>
        <begin position="129"/>
        <end position="429"/>
    </location>
</feature>
<name>A0ABV6GFY3_9BACI</name>
<evidence type="ECO:0000313" key="9">
    <source>
        <dbReference type="Proteomes" id="UP001589854"/>
    </source>
</evidence>
<feature type="transmembrane region" description="Helical" evidence="5">
    <location>
        <begin position="465"/>
        <end position="491"/>
    </location>
</feature>
<dbReference type="Pfam" id="PF00361">
    <property type="entry name" value="Proton_antipo_M"/>
    <property type="match status" value="1"/>
</dbReference>
<comment type="caution">
    <text evidence="8">The sequence shown here is derived from an EMBL/GenBank/DDBJ whole genome shotgun (WGS) entry which is preliminary data.</text>
</comment>
<dbReference type="Proteomes" id="UP001589854">
    <property type="component" value="Unassembled WGS sequence"/>
</dbReference>
<keyword evidence="5" id="KW-1278">Translocase</keyword>
<comment type="catalytic activity">
    <reaction evidence="5">
        <text>a quinone + NADH + 5 H(+)(in) = a quinol + NAD(+) + 4 H(+)(out)</text>
        <dbReference type="Rhea" id="RHEA:57888"/>
        <dbReference type="ChEBI" id="CHEBI:15378"/>
        <dbReference type="ChEBI" id="CHEBI:24646"/>
        <dbReference type="ChEBI" id="CHEBI:57540"/>
        <dbReference type="ChEBI" id="CHEBI:57945"/>
        <dbReference type="ChEBI" id="CHEBI:132124"/>
    </reaction>
</comment>
<protein>
    <recommendedName>
        <fullName evidence="5">NADH-quinone oxidoreductase subunit N</fullName>
        <ecNumber evidence="5">7.1.1.-</ecNumber>
    </recommendedName>
    <alternativeName>
        <fullName evidence="5">NADH dehydrogenase I subunit N</fullName>
    </alternativeName>
    <alternativeName>
        <fullName evidence="5">NDH-1 subunit N</fullName>
    </alternativeName>
</protein>
<evidence type="ECO:0000256" key="3">
    <source>
        <dbReference type="ARBA" id="ARBA00022989"/>
    </source>
</evidence>
<dbReference type="GO" id="GO:0050136">
    <property type="term" value="F:NADH dehydrogenase (quinone) (non-electrogenic) activity"/>
    <property type="evidence" value="ECO:0007669"/>
    <property type="project" value="UniProtKB-EC"/>
</dbReference>
<evidence type="ECO:0000256" key="5">
    <source>
        <dbReference type="HAMAP-Rule" id="MF_00445"/>
    </source>
</evidence>
<keyword evidence="9" id="KW-1185">Reference proteome</keyword>
<feature type="transmembrane region" description="Helical" evidence="5">
    <location>
        <begin position="207"/>
        <end position="228"/>
    </location>
</feature>
<dbReference type="EMBL" id="JBHLVO010000010">
    <property type="protein sequence ID" value="MFC0272489.1"/>
    <property type="molecule type" value="Genomic_DNA"/>
</dbReference>
<accession>A0ABV6GFY3</accession>
<dbReference type="NCBIfam" id="TIGR01770">
    <property type="entry name" value="NDH_I_N"/>
    <property type="match status" value="1"/>
</dbReference>
<keyword evidence="8" id="KW-0560">Oxidoreductase</keyword>
<reference evidence="8 9" key="1">
    <citation type="submission" date="2024-09" db="EMBL/GenBank/DDBJ databases">
        <authorList>
            <person name="Sun Q."/>
            <person name="Mori K."/>
        </authorList>
    </citation>
    <scope>NUCLEOTIDE SEQUENCE [LARGE SCALE GENOMIC DNA]</scope>
    <source>
        <strain evidence="8 9">CCM 7228</strain>
    </source>
</reference>
<organism evidence="8 9">
    <name type="scientific">Metabacillus herbersteinensis</name>
    <dbReference type="NCBI Taxonomy" id="283816"/>
    <lineage>
        <taxon>Bacteria</taxon>
        <taxon>Bacillati</taxon>
        <taxon>Bacillota</taxon>
        <taxon>Bacilli</taxon>
        <taxon>Bacillales</taxon>
        <taxon>Bacillaceae</taxon>
        <taxon>Metabacillus</taxon>
    </lineage>
</organism>